<organism evidence="1 2">
    <name type="scientific">Klebsiella oxytoca</name>
    <dbReference type="NCBI Taxonomy" id="571"/>
    <lineage>
        <taxon>Bacteria</taxon>
        <taxon>Pseudomonadati</taxon>
        <taxon>Pseudomonadota</taxon>
        <taxon>Gammaproteobacteria</taxon>
        <taxon>Enterobacterales</taxon>
        <taxon>Enterobacteriaceae</taxon>
        <taxon>Klebsiella/Raoultella group</taxon>
        <taxon>Klebsiella</taxon>
    </lineage>
</organism>
<proteinExistence type="predicted"/>
<accession>A0AAN5LB52</accession>
<gene>
    <name evidence="1" type="ORF">I8Y21_003849</name>
</gene>
<evidence type="ECO:0000313" key="2">
    <source>
        <dbReference type="Proteomes" id="UP000856143"/>
    </source>
</evidence>
<protein>
    <submittedName>
        <fullName evidence="1">Uncharacterized protein</fullName>
    </submittedName>
</protein>
<dbReference type="AlphaFoldDB" id="A0AAN5LB52"/>
<reference evidence="1" key="2">
    <citation type="submission" date="2020-11" db="EMBL/GenBank/DDBJ databases">
        <authorList>
            <consortium name="NCBI Pathogen Detection Project"/>
        </authorList>
    </citation>
    <scope>NUCLEOTIDE SEQUENCE</scope>
    <source>
        <strain evidence="1">R404</strain>
    </source>
</reference>
<reference evidence="1" key="1">
    <citation type="journal article" date="2018" name="Genome Biol.">
        <title>SKESA: strategic k-mer extension for scrupulous assemblies.</title>
        <authorList>
            <person name="Souvorov A."/>
            <person name="Agarwala R."/>
            <person name="Lipman D.J."/>
        </authorList>
    </citation>
    <scope>NUCLEOTIDE SEQUENCE</scope>
    <source>
        <strain evidence="1">R404</strain>
    </source>
</reference>
<comment type="caution">
    <text evidence="1">The sequence shown here is derived from an EMBL/GenBank/DDBJ whole genome shotgun (WGS) entry which is preliminary data.</text>
</comment>
<evidence type="ECO:0000313" key="1">
    <source>
        <dbReference type="EMBL" id="HAT1683127.1"/>
    </source>
</evidence>
<dbReference type="Proteomes" id="UP000856143">
    <property type="component" value="Unassembled WGS sequence"/>
</dbReference>
<dbReference type="EMBL" id="DACSEO010000054">
    <property type="protein sequence ID" value="HAT1683127.1"/>
    <property type="molecule type" value="Genomic_DNA"/>
</dbReference>
<name>A0AAN5LB52_KLEOX</name>
<sequence length="69" mass="7796">MWDPATSTSIEEIVTEANSLNELLDLMYLCFKSMNPPQTEALLGLALNIASNISIWVEAEEKRRENKPD</sequence>